<keyword evidence="2" id="KW-1185">Reference proteome</keyword>
<proteinExistence type="predicted"/>
<reference evidence="1 2" key="1">
    <citation type="journal article" date="2013" name="Curr. Biol.">
        <title>The Genome of the Foraminiferan Reticulomyxa filosa.</title>
        <authorList>
            <person name="Glockner G."/>
            <person name="Hulsmann N."/>
            <person name="Schleicher M."/>
            <person name="Noegel A.A."/>
            <person name="Eichinger L."/>
            <person name="Gallinger C."/>
            <person name="Pawlowski J."/>
            <person name="Sierra R."/>
            <person name="Euteneuer U."/>
            <person name="Pillet L."/>
            <person name="Moustafa A."/>
            <person name="Platzer M."/>
            <person name="Groth M."/>
            <person name="Szafranski K."/>
            <person name="Schliwa M."/>
        </authorList>
    </citation>
    <scope>NUCLEOTIDE SEQUENCE [LARGE SCALE GENOMIC DNA]</scope>
</reference>
<dbReference type="Proteomes" id="UP000023152">
    <property type="component" value="Unassembled WGS sequence"/>
</dbReference>
<evidence type="ECO:0000313" key="1">
    <source>
        <dbReference type="EMBL" id="ETO33904.1"/>
    </source>
</evidence>
<accession>X6P776</accession>
<feature type="non-terminal residue" evidence="1">
    <location>
        <position position="335"/>
    </location>
</feature>
<comment type="caution">
    <text evidence="1">The sequence shown here is derived from an EMBL/GenBank/DDBJ whole genome shotgun (WGS) entry which is preliminary data.</text>
</comment>
<evidence type="ECO:0000313" key="2">
    <source>
        <dbReference type="Proteomes" id="UP000023152"/>
    </source>
</evidence>
<gene>
    <name evidence="1" type="ORF">RFI_03192</name>
</gene>
<dbReference type="EMBL" id="ASPP01003048">
    <property type="protein sequence ID" value="ETO33904.1"/>
    <property type="molecule type" value="Genomic_DNA"/>
</dbReference>
<name>X6P776_RETFI</name>
<dbReference type="AlphaFoldDB" id="X6P776"/>
<sequence length="335" mass="39506">MLYVLKNDESNTWLRNAIRRAFARFQSLTQKNGTSNIQRLITLFEESAEIVEYRKEIISRLKQFFEEKGALSEPIAHILNKKRNYKSWQRCSFFEKYKNVIDRLLAMVCMNILSAFYENCYFQVNSSFLINIFDVVEKNHDDLSQLFVEVVKDTSMVTIPRLTDVMQRLVSIEPDLRVVNVKYEAMFPWSHVLHNWRHSKLASIVAQRLVEKSNATFHQNEDEKKSENGDEHEYKYQHENVDDNENENKTRLESHHKVLQSSILLKMVMDGNENALKHLNMCNVEHCQMYLMDAIAAKYNLNQQRKAEVIADTLFCMISLSNWEVSVEMIEAILY</sequence>
<protein>
    <submittedName>
        <fullName evidence="1">Uncharacterized protein</fullName>
    </submittedName>
</protein>
<organism evidence="1 2">
    <name type="scientific">Reticulomyxa filosa</name>
    <dbReference type="NCBI Taxonomy" id="46433"/>
    <lineage>
        <taxon>Eukaryota</taxon>
        <taxon>Sar</taxon>
        <taxon>Rhizaria</taxon>
        <taxon>Retaria</taxon>
        <taxon>Foraminifera</taxon>
        <taxon>Monothalamids</taxon>
        <taxon>Reticulomyxidae</taxon>
        <taxon>Reticulomyxa</taxon>
    </lineage>
</organism>